<dbReference type="EMBL" id="SORO01000001">
    <property type="protein sequence ID" value="TDY71762.1"/>
    <property type="molecule type" value="Genomic_DNA"/>
</dbReference>
<keyword evidence="4" id="KW-0472">Membrane</keyword>
<dbReference type="STRING" id="1193051.LEP1GSC017_3230"/>
<reference evidence="6 7" key="1">
    <citation type="submission" date="2019-03" db="EMBL/GenBank/DDBJ databases">
        <title>Genomic Encyclopedia of Archaeal and Bacterial Type Strains, Phase II (KMG-II): from individual species to whole genera.</title>
        <authorList>
            <person name="Goeker M."/>
        </authorList>
    </citation>
    <scope>NUCLEOTIDE SEQUENCE [LARGE SCALE GENOMIC DNA]</scope>
    <source>
        <strain evidence="6 7">DSM 21537</strain>
    </source>
</reference>
<dbReference type="PIRSF" id="PIRSF031804">
    <property type="entry name" value="UCP031804"/>
    <property type="match status" value="1"/>
</dbReference>
<dbReference type="Pfam" id="PF06803">
    <property type="entry name" value="DUF1232"/>
    <property type="match status" value="1"/>
</dbReference>
<sequence>MGKQPNNTNMKENEKIEFIKTNFWKKIKETGKKIPFVKDVIAMYYCLLDENTSLTAKASIAFALLYFISPIDAIPDVILALGYTDDAGVVASTLLLIKSQLKPEHYAKANESLSD</sequence>
<evidence type="ECO:0000313" key="6">
    <source>
        <dbReference type="EMBL" id="TDY71762.1"/>
    </source>
</evidence>
<name>A0A4R8MWE7_LEPME</name>
<dbReference type="InterPro" id="IPR010652">
    <property type="entry name" value="DUF1232"/>
</dbReference>
<comment type="caution">
    <text evidence="6">The sequence shown here is derived from an EMBL/GenBank/DDBJ whole genome shotgun (WGS) entry which is preliminary data.</text>
</comment>
<keyword evidence="3" id="KW-1133">Transmembrane helix</keyword>
<comment type="subcellular location">
    <subcellularLocation>
        <location evidence="1">Endomembrane system</location>
        <topology evidence="1">Multi-pass membrane protein</topology>
    </subcellularLocation>
</comment>
<proteinExistence type="predicted"/>
<protein>
    <submittedName>
        <fullName evidence="6">Uncharacterized membrane protein YkvA (DUF1232 family)</fullName>
    </submittedName>
</protein>
<gene>
    <name evidence="6" type="ORF">CLV96_0734</name>
</gene>
<keyword evidence="2" id="KW-0812">Transmembrane</keyword>
<evidence type="ECO:0000256" key="4">
    <source>
        <dbReference type="ARBA" id="ARBA00023136"/>
    </source>
</evidence>
<evidence type="ECO:0000259" key="5">
    <source>
        <dbReference type="Pfam" id="PF06803"/>
    </source>
</evidence>
<organism evidence="6 7">
    <name type="scientific">Leptospira meyeri</name>
    <dbReference type="NCBI Taxonomy" id="29508"/>
    <lineage>
        <taxon>Bacteria</taxon>
        <taxon>Pseudomonadati</taxon>
        <taxon>Spirochaetota</taxon>
        <taxon>Spirochaetia</taxon>
        <taxon>Leptospirales</taxon>
        <taxon>Leptospiraceae</taxon>
        <taxon>Leptospira</taxon>
    </lineage>
</organism>
<dbReference type="Proteomes" id="UP000294684">
    <property type="component" value="Unassembled WGS sequence"/>
</dbReference>
<feature type="domain" description="DUF1232" evidence="5">
    <location>
        <begin position="56"/>
        <end position="91"/>
    </location>
</feature>
<dbReference type="GO" id="GO:0012505">
    <property type="term" value="C:endomembrane system"/>
    <property type="evidence" value="ECO:0007669"/>
    <property type="project" value="UniProtKB-SubCell"/>
</dbReference>
<keyword evidence="7" id="KW-1185">Reference proteome</keyword>
<evidence type="ECO:0000256" key="2">
    <source>
        <dbReference type="ARBA" id="ARBA00022692"/>
    </source>
</evidence>
<evidence type="ECO:0000313" key="7">
    <source>
        <dbReference type="Proteomes" id="UP000294684"/>
    </source>
</evidence>
<dbReference type="InterPro" id="IPR016983">
    <property type="entry name" value="UCP031804"/>
</dbReference>
<evidence type="ECO:0000256" key="3">
    <source>
        <dbReference type="ARBA" id="ARBA00022989"/>
    </source>
</evidence>
<evidence type="ECO:0000256" key="1">
    <source>
        <dbReference type="ARBA" id="ARBA00004127"/>
    </source>
</evidence>
<dbReference type="AlphaFoldDB" id="A0A4R8MWE7"/>
<accession>A0A4R8MWE7</accession>